<proteinExistence type="predicted"/>
<comment type="caution">
    <text evidence="1">The sequence shown here is derived from an EMBL/GenBank/DDBJ whole genome shotgun (WGS) entry which is preliminary data.</text>
</comment>
<name>A4BVD3_9GAMM</name>
<reference evidence="1 2" key="1">
    <citation type="submission" date="2006-02" db="EMBL/GenBank/DDBJ databases">
        <authorList>
            <person name="Waterbury J."/>
            <person name="Ferriera S."/>
            <person name="Johnson J."/>
            <person name="Kravitz S."/>
            <person name="Halpern A."/>
            <person name="Remington K."/>
            <person name="Beeson K."/>
            <person name="Tran B."/>
            <person name="Rogers Y.-H."/>
            <person name="Friedman R."/>
            <person name="Venter J.C."/>
        </authorList>
    </citation>
    <scope>NUCLEOTIDE SEQUENCE [LARGE SCALE GENOMIC DNA]</scope>
    <source>
        <strain evidence="1 2">Nb-231</strain>
    </source>
</reference>
<keyword evidence="2" id="KW-1185">Reference proteome</keyword>
<evidence type="ECO:0000313" key="2">
    <source>
        <dbReference type="Proteomes" id="UP000003374"/>
    </source>
</evidence>
<dbReference type="EMBL" id="AAOF01000025">
    <property type="protein sequence ID" value="EAR20318.1"/>
    <property type="molecule type" value="Genomic_DNA"/>
</dbReference>
<dbReference type="HOGENOM" id="CLU_3155385_0_0_6"/>
<sequence length="48" mass="5920">MQQAANNLYFANNLRMHQQEQTILKCLVLNNQDKFQRYFYFFQFAARL</sequence>
<gene>
    <name evidence="1" type="ORF">NB231_02960</name>
</gene>
<protein>
    <submittedName>
        <fullName evidence="1">Uncharacterized protein</fullName>
    </submittedName>
</protein>
<dbReference type="AlphaFoldDB" id="A4BVD3"/>
<dbReference type="Proteomes" id="UP000003374">
    <property type="component" value="Unassembled WGS sequence"/>
</dbReference>
<organism evidence="1 2">
    <name type="scientific">Nitrococcus mobilis Nb-231</name>
    <dbReference type="NCBI Taxonomy" id="314278"/>
    <lineage>
        <taxon>Bacteria</taxon>
        <taxon>Pseudomonadati</taxon>
        <taxon>Pseudomonadota</taxon>
        <taxon>Gammaproteobacteria</taxon>
        <taxon>Chromatiales</taxon>
        <taxon>Ectothiorhodospiraceae</taxon>
        <taxon>Nitrococcus</taxon>
    </lineage>
</organism>
<evidence type="ECO:0000313" key="1">
    <source>
        <dbReference type="EMBL" id="EAR20318.1"/>
    </source>
</evidence>
<accession>A4BVD3</accession>